<dbReference type="Proteomes" id="UP000525686">
    <property type="component" value="Unassembled WGS sequence"/>
</dbReference>
<name>A0A7W3WIP4_9ACTN</name>
<reference evidence="2" key="1">
    <citation type="submission" date="2020-05" db="EMBL/GenBank/DDBJ databases">
        <title>Classification of alakaliphilic streptomycetes isolated from an alkaline soil next to Lonar Crater, India and a proposal for the recognition of Streptomyces alkaliterrae sp. nov.</title>
        <authorList>
            <person name="Golinska P."/>
        </authorList>
    </citation>
    <scope>NUCLEOTIDE SEQUENCE [LARGE SCALE GENOMIC DNA]</scope>
    <source>
        <strain evidence="2">OF3</strain>
    </source>
</reference>
<dbReference type="EMBL" id="JABJWZ010000036">
    <property type="protein sequence ID" value="MBB1253066.1"/>
    <property type="molecule type" value="Genomic_DNA"/>
</dbReference>
<proteinExistence type="predicted"/>
<dbReference type="GO" id="GO:0003677">
    <property type="term" value="F:DNA binding"/>
    <property type="evidence" value="ECO:0007669"/>
    <property type="project" value="InterPro"/>
</dbReference>
<protein>
    <submittedName>
        <fullName evidence="1">DUF1870 family protein</fullName>
    </submittedName>
</protein>
<evidence type="ECO:0000313" key="1">
    <source>
        <dbReference type="EMBL" id="MBB1253066.1"/>
    </source>
</evidence>
<dbReference type="AlphaFoldDB" id="A0A7W3WIP4"/>
<evidence type="ECO:0000313" key="2">
    <source>
        <dbReference type="Proteomes" id="UP000525686"/>
    </source>
</evidence>
<sequence length="123" mass="14013">MTDAEFRVVREHLGLTGDWLAQHLQVNPRNVRAWEHGEKPIPDRIRLEMEDLERRTGEFLDGVIPQLMDLPEPGIITYRNDAEYHAAHPENPFPASWHRAVVARIAQEVPGLSIAYPSRGADS</sequence>
<organism evidence="1 2">
    <name type="scientific">Streptomyces alkaliterrae</name>
    <dbReference type="NCBI Taxonomy" id="2213162"/>
    <lineage>
        <taxon>Bacteria</taxon>
        <taxon>Bacillati</taxon>
        <taxon>Actinomycetota</taxon>
        <taxon>Actinomycetes</taxon>
        <taxon>Kitasatosporales</taxon>
        <taxon>Streptomycetaceae</taxon>
        <taxon>Streptomyces</taxon>
    </lineage>
</organism>
<gene>
    <name evidence="1" type="ORF">H3146_06740</name>
</gene>
<dbReference type="SUPFAM" id="SSF47413">
    <property type="entry name" value="lambda repressor-like DNA-binding domains"/>
    <property type="match status" value="1"/>
</dbReference>
<dbReference type="Gene3D" id="1.10.3100.10">
    <property type="entry name" value="Putative cytoplasmic protein"/>
    <property type="match status" value="1"/>
</dbReference>
<dbReference type="InterPro" id="IPR027910">
    <property type="entry name" value="YdiL_sf"/>
</dbReference>
<comment type="caution">
    <text evidence="1">The sequence shown here is derived from an EMBL/GenBank/DDBJ whole genome shotgun (WGS) entry which is preliminary data.</text>
</comment>
<dbReference type="InterPro" id="IPR010982">
    <property type="entry name" value="Lambda_DNA-bd_dom_sf"/>
</dbReference>
<accession>A0A7W3WIP4</accession>